<accession>A0A6P7YCZ2</accession>
<dbReference type="RefSeq" id="XP_030060915.1">
    <property type="nucleotide sequence ID" value="XM_030205055.1"/>
</dbReference>
<keyword evidence="2" id="KW-0677">Repeat</keyword>
<feature type="repeat" description="WD" evidence="3">
    <location>
        <begin position="331"/>
        <end position="365"/>
    </location>
</feature>
<reference evidence="5" key="1">
    <citation type="submission" date="2025-08" db="UniProtKB">
        <authorList>
            <consortium name="RefSeq"/>
        </authorList>
    </citation>
    <scope>IDENTIFICATION</scope>
</reference>
<organism evidence="4 5">
    <name type="scientific">Microcaecilia unicolor</name>
    <dbReference type="NCBI Taxonomy" id="1415580"/>
    <lineage>
        <taxon>Eukaryota</taxon>
        <taxon>Metazoa</taxon>
        <taxon>Chordata</taxon>
        <taxon>Craniata</taxon>
        <taxon>Vertebrata</taxon>
        <taxon>Euteleostomi</taxon>
        <taxon>Amphibia</taxon>
        <taxon>Gymnophiona</taxon>
        <taxon>Siphonopidae</taxon>
        <taxon>Microcaecilia</taxon>
    </lineage>
</organism>
<dbReference type="CDD" id="cd00200">
    <property type="entry name" value="WD40"/>
    <property type="match status" value="1"/>
</dbReference>
<dbReference type="InterPro" id="IPR036322">
    <property type="entry name" value="WD40_repeat_dom_sf"/>
</dbReference>
<feature type="repeat" description="WD" evidence="3">
    <location>
        <begin position="154"/>
        <end position="195"/>
    </location>
</feature>
<feature type="repeat" description="WD" evidence="3">
    <location>
        <begin position="241"/>
        <end position="282"/>
    </location>
</feature>
<evidence type="ECO:0000256" key="2">
    <source>
        <dbReference type="ARBA" id="ARBA00022737"/>
    </source>
</evidence>
<dbReference type="CTD" id="126248"/>
<dbReference type="PANTHER" id="PTHR45048">
    <property type="match status" value="1"/>
</dbReference>
<evidence type="ECO:0000313" key="4">
    <source>
        <dbReference type="Proteomes" id="UP000515156"/>
    </source>
</evidence>
<feature type="repeat" description="WD" evidence="3">
    <location>
        <begin position="284"/>
        <end position="325"/>
    </location>
</feature>
<dbReference type="PROSITE" id="PS50294">
    <property type="entry name" value="WD_REPEATS_REGION"/>
    <property type="match status" value="6"/>
</dbReference>
<dbReference type="Proteomes" id="UP000515156">
    <property type="component" value="Chromosome 5"/>
</dbReference>
<dbReference type="AlphaFoldDB" id="A0A6P7YCZ2"/>
<dbReference type="SUPFAM" id="SSF50978">
    <property type="entry name" value="WD40 repeat-like"/>
    <property type="match status" value="1"/>
</dbReference>
<dbReference type="InterPro" id="IPR020472">
    <property type="entry name" value="WD40_PAC1"/>
</dbReference>
<evidence type="ECO:0000256" key="3">
    <source>
        <dbReference type="PROSITE-ProRule" id="PRU00221"/>
    </source>
</evidence>
<feature type="repeat" description="WD" evidence="3">
    <location>
        <begin position="111"/>
        <end position="152"/>
    </location>
</feature>
<dbReference type="KEGG" id="muo:115471357"/>
<dbReference type="SMART" id="SM00320">
    <property type="entry name" value="WD40"/>
    <property type="match status" value="7"/>
</dbReference>
<evidence type="ECO:0000313" key="5">
    <source>
        <dbReference type="RefSeq" id="XP_030060915.1"/>
    </source>
</evidence>
<dbReference type="Pfam" id="PF00400">
    <property type="entry name" value="WD40"/>
    <property type="match status" value="6"/>
</dbReference>
<dbReference type="InParanoid" id="A0A6P7YCZ2"/>
<dbReference type="PROSITE" id="PS00678">
    <property type="entry name" value="WD_REPEATS_1"/>
    <property type="match status" value="5"/>
</dbReference>
<dbReference type="InterPro" id="IPR019775">
    <property type="entry name" value="WD40_repeat_CS"/>
</dbReference>
<dbReference type="InterPro" id="IPR001680">
    <property type="entry name" value="WD40_rpt"/>
</dbReference>
<name>A0A6P7YCZ2_9AMPH</name>
<evidence type="ECO:0000256" key="1">
    <source>
        <dbReference type="ARBA" id="ARBA00022574"/>
    </source>
</evidence>
<dbReference type="PANTHER" id="PTHR45048:SF1">
    <property type="entry name" value="WD REPEAT-CONTAINING PROTEIN 88"/>
    <property type="match status" value="1"/>
</dbReference>
<proteinExistence type="predicted"/>
<keyword evidence="4" id="KW-1185">Reference proteome</keyword>
<dbReference type="Gene3D" id="2.130.10.10">
    <property type="entry name" value="YVTN repeat-like/Quinoprotein amine dehydrogenase"/>
    <property type="match status" value="2"/>
</dbReference>
<feature type="repeat" description="WD" evidence="3">
    <location>
        <begin position="373"/>
        <end position="414"/>
    </location>
</feature>
<protein>
    <submittedName>
        <fullName evidence="5">WD repeat-containing protein 88</fullName>
    </submittedName>
</protein>
<gene>
    <name evidence="5" type="primary">WDR88</name>
</gene>
<dbReference type="PRINTS" id="PR00320">
    <property type="entry name" value="GPROTEINBRPT"/>
</dbReference>
<dbReference type="InterPro" id="IPR015943">
    <property type="entry name" value="WD40/YVTN_repeat-like_dom_sf"/>
</dbReference>
<sequence>MAAPGDVALDPLDVEEQPEQQVVHENTWRRYVDDREVIEVKGTTCCYLNIGSVAQENVDRSGVVQGAVVEEELGFIRVSAIVSAKTYIAKQVNFRTNQKQGRANTIPFRVLRGDQEAVSSCHFCFDDTRILSCSYDATVKLWDVSTGLPVHVFEGEHTAPISECNISTDNKRMVTSSYDKTVKYWDMETGQVLYVWTIRFKSLVMSCNISLDGKYIVSGLDLENAICISDAENSTEIAFLKDHHMNTVRRCCFDPDSQRVASVSSDRSIKLWDLIAQSTTVTINQGHANVISDCCFTLNGRQLCTASWDKTLKLWDIKTGHFRSQGPVVLDKGHSGSASCCAFSEDGTLVVSGGYDKNIILWNLEGASNKLIIKGHEDWVMDAAISSDKKLIVSCCKDKTLRLWNIENYERISAAKESNRTRESPIVKCEQCGKPFLLLNWDDFNVIMQCVFCRMASPLRNIFPSPPAS</sequence>
<keyword evidence="1 3" id="KW-0853">WD repeat</keyword>
<dbReference type="GeneID" id="115471357"/>
<dbReference type="OrthoDB" id="538223at2759"/>
<dbReference type="PROSITE" id="PS50082">
    <property type="entry name" value="WD_REPEATS_2"/>
    <property type="match status" value="6"/>
</dbReference>